<feature type="region of interest" description="Disordered" evidence="1">
    <location>
        <begin position="140"/>
        <end position="163"/>
    </location>
</feature>
<evidence type="ECO:0000256" key="1">
    <source>
        <dbReference type="SAM" id="MobiDB-lite"/>
    </source>
</evidence>
<sequence>MKIKPRSQALAGFLGGGGGGGGGGGQRSPHSSPTPCGGDRMADTTVPAPSSGEQPGLRGGPLPTPGDPHFLHQPPGLRQESPRLATCPAFHMREGAGKAEVISASSETWSRSTCGREACLTHSCASVPSWCQLRPVVTGSLPGAPAAHQPQWTGVSRASLSGR</sequence>
<dbReference type="Ensembl" id="ENSMPUT00000013024.1">
    <property type="protein sequence ID" value="ENSMPUP00000012816.1"/>
    <property type="gene ID" value="ENSMPUG00000012915.1"/>
</dbReference>
<feature type="compositionally biased region" description="Polar residues" evidence="1">
    <location>
        <begin position="150"/>
        <end position="163"/>
    </location>
</feature>
<name>M3YNA9_MUSPF</name>
<evidence type="ECO:0000313" key="2">
    <source>
        <dbReference type="Ensembl" id="ENSMPUP00000012816.1"/>
    </source>
</evidence>
<feature type="compositionally biased region" description="Gly residues" evidence="1">
    <location>
        <begin position="13"/>
        <end position="26"/>
    </location>
</feature>
<dbReference type="InParanoid" id="M3YNA9"/>
<protein>
    <submittedName>
        <fullName evidence="2">Uncharacterized protein</fullName>
    </submittedName>
</protein>
<feature type="region of interest" description="Disordered" evidence="1">
    <location>
        <begin position="1"/>
        <end position="82"/>
    </location>
</feature>
<organism evidence="2">
    <name type="scientific">Mustela putorius furo</name>
    <name type="common">European domestic ferret</name>
    <name type="synonym">Mustela furo</name>
    <dbReference type="NCBI Taxonomy" id="9669"/>
    <lineage>
        <taxon>Eukaryota</taxon>
        <taxon>Metazoa</taxon>
        <taxon>Chordata</taxon>
        <taxon>Craniata</taxon>
        <taxon>Vertebrata</taxon>
        <taxon>Euteleostomi</taxon>
        <taxon>Mammalia</taxon>
        <taxon>Eutheria</taxon>
        <taxon>Laurasiatheria</taxon>
        <taxon>Carnivora</taxon>
        <taxon>Caniformia</taxon>
        <taxon>Musteloidea</taxon>
        <taxon>Mustelidae</taxon>
        <taxon>Mustelinae</taxon>
        <taxon>Mustela</taxon>
    </lineage>
</organism>
<proteinExistence type="predicted"/>
<reference evidence="2" key="1">
    <citation type="submission" date="2024-06" db="UniProtKB">
        <authorList>
            <consortium name="Ensembl"/>
        </authorList>
    </citation>
    <scope>IDENTIFICATION</scope>
</reference>
<accession>M3YNA9</accession>
<dbReference type="EMBL" id="AEYP01042539">
    <property type="status" value="NOT_ANNOTATED_CDS"/>
    <property type="molecule type" value="Genomic_DNA"/>
</dbReference>
<dbReference type="AlphaFoldDB" id="M3YNA9"/>
<dbReference type="HOGENOM" id="CLU_1626517_0_0_1"/>